<comment type="caution">
    <text evidence="9">The sequence shown here is derived from an EMBL/GenBank/DDBJ whole genome shotgun (WGS) entry which is preliminary data.</text>
</comment>
<gene>
    <name evidence="9" type="ORF">OB914_09350</name>
    <name evidence="8" type="ORF">OB916_08010</name>
</gene>
<organism evidence="9 11">
    <name type="scientific">Halapricum hydrolyticum</name>
    <dbReference type="NCBI Taxonomy" id="2979991"/>
    <lineage>
        <taxon>Archaea</taxon>
        <taxon>Methanobacteriati</taxon>
        <taxon>Methanobacteriota</taxon>
        <taxon>Stenosarchaea group</taxon>
        <taxon>Halobacteria</taxon>
        <taxon>Halobacteriales</taxon>
        <taxon>Haloarculaceae</taxon>
        <taxon>Halapricum</taxon>
    </lineage>
</organism>
<reference evidence="9" key="1">
    <citation type="submission" date="2023-02" db="EMBL/GenBank/DDBJ databases">
        <title>Enrichment on poylsaccharides allowed isolation of novel metabolic and taxonomic groups of Haloarchaea.</title>
        <authorList>
            <person name="Sorokin D.Y."/>
            <person name="Elcheninov A.G."/>
            <person name="Khizhniak T.V."/>
            <person name="Kolganova T.V."/>
            <person name="Kublanov I.V."/>
        </authorList>
    </citation>
    <scope>NUCLEOTIDE SEQUENCE</scope>
    <source>
        <strain evidence="8 10">HArc-curdl5-1</strain>
        <strain evidence="9">HArc-curdl7</strain>
    </source>
</reference>
<keyword evidence="4 6" id="KW-1133">Transmembrane helix</keyword>
<keyword evidence="10" id="KW-1185">Reference proteome</keyword>
<proteinExistence type="predicted"/>
<evidence type="ECO:0000313" key="10">
    <source>
        <dbReference type="Proteomes" id="UP001208186"/>
    </source>
</evidence>
<feature type="transmembrane region" description="Helical" evidence="6">
    <location>
        <begin position="75"/>
        <end position="99"/>
    </location>
</feature>
<evidence type="ECO:0000259" key="7">
    <source>
        <dbReference type="Pfam" id="PF13190"/>
    </source>
</evidence>
<evidence type="ECO:0000256" key="1">
    <source>
        <dbReference type="ARBA" id="ARBA00004236"/>
    </source>
</evidence>
<dbReference type="Proteomes" id="UP001208186">
    <property type="component" value="Unassembled WGS sequence"/>
</dbReference>
<evidence type="ECO:0000256" key="5">
    <source>
        <dbReference type="ARBA" id="ARBA00023136"/>
    </source>
</evidence>
<evidence type="ECO:0000256" key="2">
    <source>
        <dbReference type="ARBA" id="ARBA00022475"/>
    </source>
</evidence>
<evidence type="ECO:0000256" key="6">
    <source>
        <dbReference type="SAM" id="Phobius"/>
    </source>
</evidence>
<dbReference type="InterPro" id="IPR025937">
    <property type="entry name" value="PDGLE_dom"/>
</dbReference>
<evidence type="ECO:0000256" key="4">
    <source>
        <dbReference type="ARBA" id="ARBA00022989"/>
    </source>
</evidence>
<keyword evidence="5 6" id="KW-0472">Membrane</keyword>
<evidence type="ECO:0000256" key="3">
    <source>
        <dbReference type="ARBA" id="ARBA00022692"/>
    </source>
</evidence>
<dbReference type="GO" id="GO:0005886">
    <property type="term" value="C:plasma membrane"/>
    <property type="evidence" value="ECO:0007669"/>
    <property type="project" value="UniProtKB-SubCell"/>
</dbReference>
<feature type="domain" description="PDGLE" evidence="7">
    <location>
        <begin position="18"/>
        <end position="100"/>
    </location>
</feature>
<keyword evidence="2" id="KW-1003">Cell membrane</keyword>
<comment type="subcellular location">
    <subcellularLocation>
        <location evidence="1">Cell membrane</location>
    </subcellularLocation>
</comment>
<dbReference type="EMBL" id="JAOPKD010000007">
    <property type="protein sequence ID" value="MCU4727175.1"/>
    <property type="molecule type" value="Genomic_DNA"/>
</dbReference>
<protein>
    <submittedName>
        <fullName evidence="9">PDGLE domain-containing protein</fullName>
    </submittedName>
</protein>
<name>A0AAE3IF32_9EURY</name>
<accession>A0AAE3IF32</accession>
<evidence type="ECO:0000313" key="9">
    <source>
        <dbReference type="EMBL" id="MCU4727175.1"/>
    </source>
</evidence>
<evidence type="ECO:0000313" key="11">
    <source>
        <dbReference type="Proteomes" id="UP001209746"/>
    </source>
</evidence>
<dbReference type="EMBL" id="JAOPKC010000006">
    <property type="protein sequence ID" value="MCU4718010.1"/>
    <property type="molecule type" value="Genomic_DNA"/>
</dbReference>
<dbReference type="Pfam" id="PF13190">
    <property type="entry name" value="PDGLE"/>
    <property type="match status" value="1"/>
</dbReference>
<evidence type="ECO:0000313" key="8">
    <source>
        <dbReference type="EMBL" id="MCU4718010.1"/>
    </source>
</evidence>
<dbReference type="AlphaFoldDB" id="A0AAE3IF32"/>
<dbReference type="RefSeq" id="WP_315908774.1">
    <property type="nucleotide sequence ID" value="NZ_JAOPKC010000006.1"/>
</dbReference>
<keyword evidence="3 6" id="KW-0812">Transmembrane</keyword>
<dbReference type="Proteomes" id="UP001209746">
    <property type="component" value="Unassembled WGS sequence"/>
</dbReference>
<sequence length="106" mass="11080">MSLRAYWERRWLRRALAIVVVLALLAPVFGIAAERVGYTEPIEEAAETTGASGAADPVATEPFPDYSVPGLPGPFGTLASALLGSAVVLTIALVVGRLLSADTTQQ</sequence>